<dbReference type="PROSITE" id="PS50845">
    <property type="entry name" value="RETICULON"/>
    <property type="match status" value="1"/>
</dbReference>
<keyword evidence="4 6" id="KW-1133">Transmembrane helix</keyword>
<dbReference type="EMBL" id="KK914491">
    <property type="protein sequence ID" value="KDP35184.1"/>
    <property type="molecule type" value="Genomic_DNA"/>
</dbReference>
<dbReference type="GO" id="GO:0005789">
    <property type="term" value="C:endoplasmic reticulum membrane"/>
    <property type="evidence" value="ECO:0007669"/>
    <property type="project" value="UniProtKB-SubCell"/>
</dbReference>
<sequence>MSHNYSSDSDDEIISKGKKLFGRQRSIHDVLGGGKVADVLLWKNINVSAALTIGMSIIWFLFEVVEYNFVTLLCHISITAMLVVFIWCTLADFFNWSPPKIPRSIFDGQAFQEFGSSFHERFNQALSKLLDIAYGKDPVLFILVFFASKHSHFCITDTKQKSTSLLAGYSDN</sequence>
<feature type="transmembrane region" description="Helical" evidence="6">
    <location>
        <begin position="45"/>
        <end position="62"/>
    </location>
</feature>
<evidence type="ECO:0000313" key="9">
    <source>
        <dbReference type="Proteomes" id="UP000027138"/>
    </source>
</evidence>
<organism evidence="8 9">
    <name type="scientific">Jatropha curcas</name>
    <name type="common">Barbados nut</name>
    <dbReference type="NCBI Taxonomy" id="180498"/>
    <lineage>
        <taxon>Eukaryota</taxon>
        <taxon>Viridiplantae</taxon>
        <taxon>Streptophyta</taxon>
        <taxon>Embryophyta</taxon>
        <taxon>Tracheophyta</taxon>
        <taxon>Spermatophyta</taxon>
        <taxon>Magnoliopsida</taxon>
        <taxon>eudicotyledons</taxon>
        <taxon>Gunneridae</taxon>
        <taxon>Pentapetalae</taxon>
        <taxon>rosids</taxon>
        <taxon>fabids</taxon>
        <taxon>Malpighiales</taxon>
        <taxon>Euphorbiaceae</taxon>
        <taxon>Crotonoideae</taxon>
        <taxon>Jatropheae</taxon>
        <taxon>Jatropha</taxon>
    </lineage>
</organism>
<evidence type="ECO:0000256" key="6">
    <source>
        <dbReference type="RuleBase" id="RU363132"/>
    </source>
</evidence>
<evidence type="ECO:0000256" key="2">
    <source>
        <dbReference type="ARBA" id="ARBA00022692"/>
    </source>
</evidence>
<accession>A0A067KTN0</accession>
<name>A0A067KTN0_JATCU</name>
<evidence type="ECO:0000256" key="5">
    <source>
        <dbReference type="ARBA" id="ARBA00023136"/>
    </source>
</evidence>
<dbReference type="InterPro" id="IPR003388">
    <property type="entry name" value="Reticulon"/>
</dbReference>
<dbReference type="PANTHER" id="PTHR10994">
    <property type="entry name" value="RETICULON"/>
    <property type="match status" value="1"/>
</dbReference>
<gene>
    <name evidence="8" type="ORF">JCGZ_10718</name>
</gene>
<dbReference type="OrthoDB" id="567788at2759"/>
<keyword evidence="9" id="KW-1185">Reference proteome</keyword>
<keyword evidence="2 6" id="KW-0812">Transmembrane</keyword>
<dbReference type="AlphaFoldDB" id="A0A067KTN0"/>
<dbReference type="STRING" id="180498.A0A067KTN0"/>
<dbReference type="Proteomes" id="UP000027138">
    <property type="component" value="Unassembled WGS sequence"/>
</dbReference>
<dbReference type="InterPro" id="IPR045064">
    <property type="entry name" value="Reticulon-like"/>
</dbReference>
<dbReference type="PANTHER" id="PTHR10994:SF85">
    <property type="entry name" value="RETICULON-LIKE PROTEIN B9"/>
    <property type="match status" value="1"/>
</dbReference>
<evidence type="ECO:0000259" key="7">
    <source>
        <dbReference type="PROSITE" id="PS50845"/>
    </source>
</evidence>
<keyword evidence="5 6" id="KW-0472">Membrane</keyword>
<evidence type="ECO:0000313" key="8">
    <source>
        <dbReference type="EMBL" id="KDP35184.1"/>
    </source>
</evidence>
<evidence type="ECO:0000256" key="4">
    <source>
        <dbReference type="ARBA" id="ARBA00022989"/>
    </source>
</evidence>
<evidence type="ECO:0000256" key="1">
    <source>
        <dbReference type="ARBA" id="ARBA00004477"/>
    </source>
</evidence>
<keyword evidence="3 6" id="KW-0256">Endoplasmic reticulum</keyword>
<reference evidence="8 9" key="1">
    <citation type="journal article" date="2014" name="PLoS ONE">
        <title>Global Analysis of Gene Expression Profiles in Physic Nut (Jatropha curcas L.) Seedlings Exposed to Salt Stress.</title>
        <authorList>
            <person name="Zhang L."/>
            <person name="Zhang C."/>
            <person name="Wu P."/>
            <person name="Chen Y."/>
            <person name="Li M."/>
            <person name="Jiang H."/>
            <person name="Wu G."/>
        </authorList>
    </citation>
    <scope>NUCLEOTIDE SEQUENCE [LARGE SCALE GENOMIC DNA]</scope>
    <source>
        <strain evidence="9">cv. GZQX0401</strain>
        <tissue evidence="8">Young leaves</tissue>
    </source>
</reference>
<feature type="domain" description="Reticulon" evidence="7">
    <location>
        <begin position="36"/>
        <end position="146"/>
    </location>
</feature>
<comment type="subcellular location">
    <subcellularLocation>
        <location evidence="1 6">Endoplasmic reticulum membrane</location>
        <topology evidence="1 6">Multi-pass membrane protein</topology>
    </subcellularLocation>
</comment>
<protein>
    <recommendedName>
        <fullName evidence="6">Reticulon-like protein</fullName>
    </recommendedName>
</protein>
<evidence type="ECO:0000256" key="3">
    <source>
        <dbReference type="ARBA" id="ARBA00022824"/>
    </source>
</evidence>
<dbReference type="GO" id="GO:0009617">
    <property type="term" value="P:response to bacterium"/>
    <property type="evidence" value="ECO:0007669"/>
    <property type="project" value="InterPro"/>
</dbReference>
<dbReference type="Pfam" id="PF02453">
    <property type="entry name" value="Reticulon"/>
    <property type="match status" value="1"/>
</dbReference>
<feature type="transmembrane region" description="Helical" evidence="6">
    <location>
        <begin position="68"/>
        <end position="94"/>
    </location>
</feature>
<proteinExistence type="predicted"/>